<gene>
    <name evidence="1" type="ORF">DV733_09360</name>
</gene>
<dbReference type="Pfam" id="PF14281">
    <property type="entry name" value="PDDEXK_4"/>
    <property type="match status" value="1"/>
</dbReference>
<reference evidence="1 2" key="1">
    <citation type="journal article" date="2019" name="Nat. Commun.">
        <title>A new type of DNA phosphorothioation-based antiviral system in archaea.</title>
        <authorList>
            <person name="Xiong L."/>
            <person name="Liu S."/>
            <person name="Chen S."/>
            <person name="Xiao Y."/>
            <person name="Zhu B."/>
            <person name="Gao Y."/>
            <person name="Zhang Y."/>
            <person name="Chen B."/>
            <person name="Luo J."/>
            <person name="Deng Z."/>
            <person name="Chen X."/>
            <person name="Wang L."/>
            <person name="Chen S."/>
        </authorList>
    </citation>
    <scope>NUCLEOTIDE SEQUENCE [LARGE SCALE GENOMIC DNA]</scope>
    <source>
        <strain evidence="1 2">CBA1105</strain>
    </source>
</reference>
<dbReference type="EMBL" id="CP031310">
    <property type="protein sequence ID" value="QCC51436.1"/>
    <property type="molecule type" value="Genomic_DNA"/>
</dbReference>
<keyword evidence="2" id="KW-1185">Reference proteome</keyword>
<dbReference type="KEGG" id="hsn:DV733_09360"/>
<dbReference type="InterPro" id="IPR029470">
    <property type="entry name" value="PDDEXK_4"/>
</dbReference>
<dbReference type="AlphaFoldDB" id="A0A4D6HDV7"/>
<dbReference type="OrthoDB" id="328941at2157"/>
<evidence type="ECO:0008006" key="3">
    <source>
        <dbReference type="Google" id="ProtNLM"/>
    </source>
</evidence>
<proteinExistence type="predicted"/>
<sequence>MATGEELTDRFRELRTSLEALPEVTEPPKPMLRILGSARAEQKWNTLLAYFLDPSQPHGFGADLLKAFLDKAGQVTNEEIDYYHRDIEQVSVETEVTSQQNNRLDILIRAPDEWFICIESKVDASEGNRQTTRYVEDPHIGNEEKNEYPEDGRYYLFLSKEHAPDSSASGFEDISWRDVVEAFQTELNLSHGQYPERSVSQLEDFLSTIITVTNMEENDFEQIQKEKVQLLSEYRNDIDELFEAAESLRKRAVEEWAELFRSQVEDELWTDEWTTRSEPREWGCIFRHGWYLDNANLEPTTIHDETTGNRGFRLHFNHLIRKQESFSKGQLTYRLRSPTRVALRDEFHRLYNSDRWQDELEPLLNERGITNKGNKQDYMLKTYDVDQSGLPESYFETLAVAFEEHIPVAEVIDRIVEEAVANVKDN</sequence>
<dbReference type="GeneID" id="39848071"/>
<organism evidence="1 2">
    <name type="scientific">Halapricum salinum</name>
    <dbReference type="NCBI Taxonomy" id="1457250"/>
    <lineage>
        <taxon>Archaea</taxon>
        <taxon>Methanobacteriati</taxon>
        <taxon>Methanobacteriota</taxon>
        <taxon>Stenosarchaea group</taxon>
        <taxon>Halobacteria</taxon>
        <taxon>Halobacteriales</taxon>
        <taxon>Haloarculaceae</taxon>
        <taxon>Halapricum</taxon>
    </lineage>
</organism>
<evidence type="ECO:0000313" key="1">
    <source>
        <dbReference type="EMBL" id="QCC51436.1"/>
    </source>
</evidence>
<name>A0A4D6HDV7_9EURY</name>
<dbReference type="RefSeq" id="WP_049994953.1">
    <property type="nucleotide sequence ID" value="NZ_CP031310.1"/>
</dbReference>
<protein>
    <recommendedName>
        <fullName evidence="3">PD-(D/E)XK nuclease family protein</fullName>
    </recommendedName>
</protein>
<accession>A0A4D6HDV7</accession>
<evidence type="ECO:0000313" key="2">
    <source>
        <dbReference type="Proteomes" id="UP000296706"/>
    </source>
</evidence>
<dbReference type="Proteomes" id="UP000296706">
    <property type="component" value="Chromosome"/>
</dbReference>